<dbReference type="InterPro" id="IPR045864">
    <property type="entry name" value="aa-tRNA-synth_II/BPL/LPL"/>
</dbReference>
<dbReference type="GO" id="GO:0006432">
    <property type="term" value="P:phenylalanyl-tRNA aminoacylation"/>
    <property type="evidence" value="ECO:0007669"/>
    <property type="project" value="InterPro"/>
</dbReference>
<dbReference type="InterPro" id="IPR004188">
    <property type="entry name" value="Phe-tRNA_ligase_II_N"/>
</dbReference>
<proteinExistence type="predicted"/>
<dbReference type="SUPFAM" id="SSF46589">
    <property type="entry name" value="tRNA-binding arm"/>
    <property type="match status" value="1"/>
</dbReference>
<dbReference type="GO" id="GO:0005737">
    <property type="term" value="C:cytoplasm"/>
    <property type="evidence" value="ECO:0007669"/>
    <property type="project" value="InterPro"/>
</dbReference>
<dbReference type="Gene3D" id="3.30.930.10">
    <property type="entry name" value="Bira Bifunctional Protein, Domain 2"/>
    <property type="match status" value="1"/>
</dbReference>
<reference evidence="2 3" key="1">
    <citation type="submission" date="2020-01" db="EMBL/GenBank/DDBJ databases">
        <title>Genomes assembled from Gulf of Kutch pelagic sediment metagenomes.</title>
        <authorList>
            <person name="Chandrashekar M."/>
            <person name="Mahajan M.S."/>
            <person name="Dave K.J."/>
            <person name="Vatsa P."/>
            <person name="Nathani N.M."/>
        </authorList>
    </citation>
    <scope>NUCLEOTIDE SEQUENCE [LARGE SCALE GENOMIC DNA]</scope>
    <source>
        <strain evidence="2">KS3-K002</strain>
    </source>
</reference>
<dbReference type="Pfam" id="PF02912">
    <property type="entry name" value="Phe_tRNA-synt_N"/>
    <property type="match status" value="1"/>
</dbReference>
<dbReference type="GO" id="GO:0004826">
    <property type="term" value="F:phenylalanine-tRNA ligase activity"/>
    <property type="evidence" value="ECO:0007669"/>
    <property type="project" value="InterPro"/>
</dbReference>
<feature type="non-terminal residue" evidence="2">
    <location>
        <position position="107"/>
    </location>
</feature>
<sequence>MEEFLSSLRRLEESGVAAIADATTEEEIERVRIEYVGRKAPLNQLLRSVRDLPQEERPRAGAEANRVKQRLLELLDARAAEVSAAAVPEAAELDPTLPGRERWRGAR</sequence>
<gene>
    <name evidence="2" type="ORF">GWO12_13215</name>
</gene>
<organism evidence="2 3">
    <name type="scientific">Candidatus Kutchimonas denitrificans</name>
    <dbReference type="NCBI Taxonomy" id="3056748"/>
    <lineage>
        <taxon>Bacteria</taxon>
        <taxon>Pseudomonadati</taxon>
        <taxon>Gemmatimonadota</taxon>
        <taxon>Gemmatimonadia</taxon>
        <taxon>Candidatus Palauibacterales</taxon>
        <taxon>Candidatus Palauibacteraceae</taxon>
        <taxon>Candidatus Kutchimonas</taxon>
    </lineage>
</organism>
<dbReference type="AlphaFoldDB" id="A0AAE4ZAG8"/>
<protein>
    <submittedName>
        <fullName evidence="2">Phenylalanine--tRNA ligase subunit alpha</fullName>
    </submittedName>
</protein>
<dbReference type="GO" id="GO:0005524">
    <property type="term" value="F:ATP binding"/>
    <property type="evidence" value="ECO:0007669"/>
    <property type="project" value="InterPro"/>
</dbReference>
<evidence type="ECO:0000313" key="2">
    <source>
        <dbReference type="EMBL" id="NIR76048.1"/>
    </source>
</evidence>
<keyword evidence="2" id="KW-0436">Ligase</keyword>
<accession>A0AAE4ZAG8</accession>
<dbReference type="EMBL" id="JAACAK010000112">
    <property type="protein sequence ID" value="NIR76048.1"/>
    <property type="molecule type" value="Genomic_DNA"/>
</dbReference>
<dbReference type="Proteomes" id="UP000702544">
    <property type="component" value="Unassembled WGS sequence"/>
</dbReference>
<name>A0AAE4ZAG8_9BACT</name>
<dbReference type="InterPro" id="IPR010978">
    <property type="entry name" value="tRNA-bd_arm"/>
</dbReference>
<comment type="caution">
    <text evidence="2">The sequence shown here is derived from an EMBL/GenBank/DDBJ whole genome shotgun (WGS) entry which is preliminary data.</text>
</comment>
<evidence type="ECO:0000259" key="1">
    <source>
        <dbReference type="Pfam" id="PF02912"/>
    </source>
</evidence>
<feature type="domain" description="Phenylalanine-tRNA ligase class II N-terminal" evidence="1">
    <location>
        <begin position="24"/>
        <end position="86"/>
    </location>
</feature>
<evidence type="ECO:0000313" key="3">
    <source>
        <dbReference type="Proteomes" id="UP000702544"/>
    </source>
</evidence>